<evidence type="ECO:0000256" key="1">
    <source>
        <dbReference type="SAM" id="MobiDB-lite"/>
    </source>
</evidence>
<feature type="compositionally biased region" description="Acidic residues" evidence="1">
    <location>
        <begin position="1"/>
        <end position="10"/>
    </location>
</feature>
<proteinExistence type="predicted"/>
<name>A0A0F9JJA5_9ZZZZ</name>
<organism evidence="2">
    <name type="scientific">marine sediment metagenome</name>
    <dbReference type="NCBI Taxonomy" id="412755"/>
    <lineage>
        <taxon>unclassified sequences</taxon>
        <taxon>metagenomes</taxon>
        <taxon>ecological metagenomes</taxon>
    </lineage>
</organism>
<reference evidence="2" key="1">
    <citation type="journal article" date="2015" name="Nature">
        <title>Complex archaea that bridge the gap between prokaryotes and eukaryotes.</title>
        <authorList>
            <person name="Spang A."/>
            <person name="Saw J.H."/>
            <person name="Jorgensen S.L."/>
            <person name="Zaremba-Niedzwiedzka K."/>
            <person name="Martijn J."/>
            <person name="Lind A.E."/>
            <person name="van Eijk R."/>
            <person name="Schleper C."/>
            <person name="Guy L."/>
            <person name="Ettema T.J."/>
        </authorList>
    </citation>
    <scope>NUCLEOTIDE SEQUENCE</scope>
</reference>
<evidence type="ECO:0000313" key="2">
    <source>
        <dbReference type="EMBL" id="KKM05831.1"/>
    </source>
</evidence>
<dbReference type="EMBL" id="LAZR01016132">
    <property type="protein sequence ID" value="KKM05831.1"/>
    <property type="molecule type" value="Genomic_DNA"/>
</dbReference>
<accession>A0A0F9JJA5</accession>
<feature type="compositionally biased region" description="Basic and acidic residues" evidence="1">
    <location>
        <begin position="11"/>
        <end position="21"/>
    </location>
</feature>
<dbReference type="AlphaFoldDB" id="A0A0F9JJA5"/>
<comment type="caution">
    <text evidence="2">The sequence shown here is derived from an EMBL/GenBank/DDBJ whole genome shotgun (WGS) entry which is preliminary data.</text>
</comment>
<gene>
    <name evidence="2" type="ORF">LCGC14_1750150</name>
</gene>
<feature type="region of interest" description="Disordered" evidence="1">
    <location>
        <begin position="1"/>
        <end position="49"/>
    </location>
</feature>
<sequence>MSQDEDENVTEEERKKLKELGVDSTWDILTSGEKKKEESNAKKPFRGFD</sequence>
<feature type="compositionally biased region" description="Basic and acidic residues" evidence="1">
    <location>
        <begin position="32"/>
        <end position="49"/>
    </location>
</feature>
<protein>
    <submittedName>
        <fullName evidence="2">Uncharacterized protein</fullName>
    </submittedName>
</protein>